<keyword evidence="3" id="KW-1185">Reference proteome</keyword>
<proteinExistence type="predicted"/>
<dbReference type="Proteomes" id="UP000182347">
    <property type="component" value="Unassembled WGS sequence"/>
</dbReference>
<dbReference type="EMBL" id="FNHF01000005">
    <property type="protein sequence ID" value="SDM81585.1"/>
    <property type="molecule type" value="Genomic_DNA"/>
</dbReference>
<evidence type="ECO:0000313" key="2">
    <source>
        <dbReference type="EMBL" id="SDM81585.1"/>
    </source>
</evidence>
<organism evidence="2 3">
    <name type="scientific">Sediminibacillus halophilus</name>
    <dbReference type="NCBI Taxonomy" id="482461"/>
    <lineage>
        <taxon>Bacteria</taxon>
        <taxon>Bacillati</taxon>
        <taxon>Bacillota</taxon>
        <taxon>Bacilli</taxon>
        <taxon>Bacillales</taxon>
        <taxon>Bacillaceae</taxon>
        <taxon>Sediminibacillus</taxon>
    </lineage>
</organism>
<evidence type="ECO:0000313" key="3">
    <source>
        <dbReference type="Proteomes" id="UP000182347"/>
    </source>
</evidence>
<name>A0A1G9WC28_9BACI</name>
<gene>
    <name evidence="2" type="ORF">SAMN05216244_3495</name>
</gene>
<reference evidence="3" key="1">
    <citation type="submission" date="2016-10" db="EMBL/GenBank/DDBJ databases">
        <authorList>
            <person name="Varghese N."/>
            <person name="Submissions S."/>
        </authorList>
    </citation>
    <scope>NUCLEOTIDE SEQUENCE [LARGE SCALE GENOMIC DNA]</scope>
    <source>
        <strain evidence="3">CGMCC 1.6199</strain>
    </source>
</reference>
<accession>A0A1G9WC28</accession>
<sequence length="57" mass="6893">MAVLQWIAYIIAGLQCLGLFFATWDALTSLLKRHNNWKKFTKEDYRRWKIIKYKGMI</sequence>
<keyword evidence="1" id="KW-1133">Transmembrane helix</keyword>
<dbReference type="STRING" id="482461.SAMN05216244_3495"/>
<keyword evidence="1" id="KW-0812">Transmembrane</keyword>
<evidence type="ECO:0000256" key="1">
    <source>
        <dbReference type="SAM" id="Phobius"/>
    </source>
</evidence>
<protein>
    <submittedName>
        <fullName evidence="2">Uncharacterized protein</fullName>
    </submittedName>
</protein>
<dbReference type="AlphaFoldDB" id="A0A1G9WC28"/>
<keyword evidence="1" id="KW-0472">Membrane</keyword>
<feature type="transmembrane region" description="Helical" evidence="1">
    <location>
        <begin position="6"/>
        <end position="31"/>
    </location>
</feature>
<dbReference type="RefSeq" id="WP_175486837.1">
    <property type="nucleotide sequence ID" value="NZ_FNHF01000005.1"/>
</dbReference>